<organism evidence="3 4">
    <name type="scientific">Vavraia culicis (isolate floridensis)</name>
    <name type="common">Microsporidian parasite</name>
    <dbReference type="NCBI Taxonomy" id="948595"/>
    <lineage>
        <taxon>Eukaryota</taxon>
        <taxon>Fungi</taxon>
        <taxon>Fungi incertae sedis</taxon>
        <taxon>Microsporidia</taxon>
        <taxon>Pleistophoridae</taxon>
        <taxon>Vavraia</taxon>
    </lineage>
</organism>
<keyword evidence="2" id="KW-0472">Membrane</keyword>
<accession>L2GW63</accession>
<gene>
    <name evidence="3" type="ORF">VCUG_00930</name>
</gene>
<dbReference type="OrthoDB" id="10480417at2759"/>
<evidence type="ECO:0000313" key="3">
    <source>
        <dbReference type="EMBL" id="ELA47607.1"/>
    </source>
</evidence>
<dbReference type="STRING" id="948595.L2GW63"/>
<dbReference type="AlphaFoldDB" id="L2GW63"/>
<feature type="transmembrane region" description="Helical" evidence="2">
    <location>
        <begin position="37"/>
        <end position="57"/>
    </location>
</feature>
<protein>
    <submittedName>
        <fullName evidence="3">Uncharacterized protein</fullName>
    </submittedName>
</protein>
<dbReference type="InParanoid" id="L2GW63"/>
<dbReference type="HOGENOM" id="CLU_331813_0_0_1"/>
<evidence type="ECO:0000256" key="2">
    <source>
        <dbReference type="SAM" id="Phobius"/>
    </source>
</evidence>
<proteinExistence type="predicted"/>
<dbReference type="EMBL" id="GL877415">
    <property type="protein sequence ID" value="ELA47607.1"/>
    <property type="molecule type" value="Genomic_DNA"/>
</dbReference>
<dbReference type="RefSeq" id="XP_008073950.1">
    <property type="nucleotide sequence ID" value="XM_008075759.1"/>
</dbReference>
<feature type="transmembrane region" description="Helical" evidence="2">
    <location>
        <begin position="63"/>
        <end position="81"/>
    </location>
</feature>
<dbReference type="GeneID" id="19878813"/>
<feature type="compositionally biased region" description="Basic and acidic residues" evidence="1">
    <location>
        <begin position="136"/>
        <end position="156"/>
    </location>
</feature>
<sequence>MTIPSSLREYFLGPALTFHHQKTIMSTLYNQLNNPRFFRLVVIVTLISFFALVVRVIRLKRQTGLLPFVMGGILIYSGFCLERSFRVGMLMDVSGNKWRDVIGVGGIRNSYVKEKILYLFRRPKDDNGKVGSGEMGEGKAVKDELSEGRVGDDARAANENVNGARAASENVNGAKAASESVNGARAANETNAKMGTDNGTGTNDNDEDDNHENEMEYSQNMKESTRIGSKMLNDGGLAMADKASGQRTDAIREGKDAKERKNVVSRQVVIKKVGKKSGNGVPANNSPPNSSDTPAQDTPINDTDRPKGTENGVLKDESTPREVSEALANTKTMYNDTFEQKSFIISLKQTMLRKENAVNRTKSLLASLKKTKKYVAEDLRLFEDNFENFLRASADVGDVLSNADISADLYKIDMQELKKDVGERIGIVDVLEGFLRITKGQKNISGDGSTGSIKFYLGNGDRLQEGYGVNGRPSVFDIGLKDSAANLVAGTGTANNVVNALDTVKDSAVNLLPGLGHKGIALGMPSSSTKVNALNLLPGPSTTDRRPNGGFFSALLGTGTGNSAIYEPLKAEDVKFAGLNNEKFEAEKRTEHKSPFDLQETQNLVKIQVFMILQGLICLTIFIFMICNLLDIIPIFKLILLVILIGNIFIGIVSMVYAQALAKKCVLMDVPNCNKKNLFDVEEVVDILNEQQETDKHDALSFIERKFEENYEQLSVVVAQLQKYMEGSDSKVTHKIDVFKNLINKLLFIETHFSQPNRLYVPVYAMKRFLEDLQQQLVEISYTALFPIYRDFLECAIFFEQEKGSVKNRVNNFLRLNTKRKEEKANEKCKKKIKKICKAKKDYEELAFALTSFGIVFVILVCF</sequence>
<feature type="region of interest" description="Disordered" evidence="1">
    <location>
        <begin position="239"/>
        <end position="322"/>
    </location>
</feature>
<dbReference type="Proteomes" id="UP000011081">
    <property type="component" value="Unassembled WGS sequence"/>
</dbReference>
<feature type="compositionally biased region" description="Polar residues" evidence="1">
    <location>
        <begin position="282"/>
        <end position="301"/>
    </location>
</feature>
<feature type="compositionally biased region" description="Basic and acidic residues" evidence="1">
    <location>
        <begin position="302"/>
        <end position="322"/>
    </location>
</feature>
<dbReference type="OMA" id="CLERSFR"/>
<keyword evidence="2" id="KW-1133">Transmembrane helix</keyword>
<feature type="region of interest" description="Disordered" evidence="1">
    <location>
        <begin position="128"/>
        <end position="223"/>
    </location>
</feature>
<dbReference type="VEuPathDB" id="MicrosporidiaDB:VCUG_00930"/>
<keyword evidence="4" id="KW-1185">Reference proteome</keyword>
<keyword evidence="2" id="KW-0812">Transmembrane</keyword>
<evidence type="ECO:0000313" key="4">
    <source>
        <dbReference type="Proteomes" id="UP000011081"/>
    </source>
</evidence>
<name>L2GW63_VAVCU</name>
<feature type="transmembrane region" description="Helical" evidence="2">
    <location>
        <begin position="638"/>
        <end position="658"/>
    </location>
</feature>
<reference evidence="4" key="1">
    <citation type="submission" date="2011-03" db="EMBL/GenBank/DDBJ databases">
        <title>The genome sequence of Vavraia culicis strain floridensis.</title>
        <authorList>
            <consortium name="The Broad Institute Genome Sequencing Platform"/>
            <person name="Cuomo C."/>
            <person name="Becnel J."/>
            <person name="Sanscrainte N."/>
            <person name="Young S.K."/>
            <person name="Zeng Q."/>
            <person name="Gargeya S."/>
            <person name="Fitzgerald M."/>
            <person name="Haas B."/>
            <person name="Abouelleil A."/>
            <person name="Alvarado L."/>
            <person name="Arachchi H.M."/>
            <person name="Berlin A."/>
            <person name="Chapman S.B."/>
            <person name="Gearin G."/>
            <person name="Goldberg J."/>
            <person name="Griggs A."/>
            <person name="Gujja S."/>
            <person name="Hansen M."/>
            <person name="Heiman D."/>
            <person name="Howarth C."/>
            <person name="Larimer J."/>
            <person name="Lui A."/>
            <person name="MacDonald P.J.P."/>
            <person name="McCowen C."/>
            <person name="Montmayeur A."/>
            <person name="Murphy C."/>
            <person name="Neiman D."/>
            <person name="Pearson M."/>
            <person name="Priest M."/>
            <person name="Roberts A."/>
            <person name="Saif S."/>
            <person name="Shea T."/>
            <person name="Sisk P."/>
            <person name="Stolte C."/>
            <person name="Sykes S."/>
            <person name="Wortman J."/>
            <person name="Nusbaum C."/>
            <person name="Birren B."/>
        </authorList>
    </citation>
    <scope>NUCLEOTIDE SEQUENCE [LARGE SCALE GENOMIC DNA]</scope>
    <source>
        <strain evidence="4">floridensis</strain>
    </source>
</reference>
<feature type="compositionally biased region" description="Basic and acidic residues" evidence="1">
    <location>
        <begin position="249"/>
        <end position="262"/>
    </location>
</feature>
<feature type="transmembrane region" description="Helical" evidence="2">
    <location>
        <begin position="609"/>
        <end position="632"/>
    </location>
</feature>
<evidence type="ECO:0000256" key="1">
    <source>
        <dbReference type="SAM" id="MobiDB-lite"/>
    </source>
</evidence>